<name>A0A7K5EWT7_PROAR</name>
<dbReference type="Proteomes" id="UP000562415">
    <property type="component" value="Unassembled WGS sequence"/>
</dbReference>
<sequence length="86" mass="9828">LSTLDLPGLGQNMFVDLMQRIIEELNISNSWICGGALMTEEWPWRGESLEVLEILEWNHTEITESHPEGWILPTEVVAKESIHRTG</sequence>
<keyword evidence="2" id="KW-1185">Reference proteome</keyword>
<dbReference type="AlphaFoldDB" id="A0A7K5EWT7"/>
<evidence type="ECO:0000313" key="2">
    <source>
        <dbReference type="Proteomes" id="UP000562415"/>
    </source>
</evidence>
<dbReference type="OrthoDB" id="9325190at2759"/>
<reference evidence="1 2" key="1">
    <citation type="submission" date="2019-09" db="EMBL/GenBank/DDBJ databases">
        <title>Bird 10,000 Genomes (B10K) Project - Family phase.</title>
        <authorList>
            <person name="Zhang G."/>
        </authorList>
    </citation>
    <scope>NUCLEOTIDE SEQUENCE [LARGE SCALE GENOMIC DNA]</scope>
    <source>
        <strain evidence="1">B10K-DU-017-47</strain>
    </source>
</reference>
<feature type="non-terminal residue" evidence="1">
    <location>
        <position position="1"/>
    </location>
</feature>
<gene>
    <name evidence="1" type="primary">Erv31_0</name>
    <name evidence="1" type="ORF">PROATE_R15687</name>
</gene>
<comment type="caution">
    <text evidence="1">The sequence shown here is derived from an EMBL/GenBank/DDBJ whole genome shotgun (WGS) entry which is preliminary data.</text>
</comment>
<protein>
    <submittedName>
        <fullName evidence="1">ENR1 protein</fullName>
    </submittedName>
</protein>
<accession>A0A7K5EWT7</accession>
<evidence type="ECO:0000313" key="1">
    <source>
        <dbReference type="EMBL" id="NWS37030.1"/>
    </source>
</evidence>
<organism evidence="1 2">
    <name type="scientific">Probosciger aterrimus</name>
    <name type="common">Palm cockatoo</name>
    <dbReference type="NCBI Taxonomy" id="141839"/>
    <lineage>
        <taxon>Eukaryota</taxon>
        <taxon>Metazoa</taxon>
        <taxon>Chordata</taxon>
        <taxon>Craniata</taxon>
        <taxon>Vertebrata</taxon>
        <taxon>Euteleostomi</taxon>
        <taxon>Archelosauria</taxon>
        <taxon>Archosauria</taxon>
        <taxon>Dinosauria</taxon>
        <taxon>Saurischia</taxon>
        <taxon>Theropoda</taxon>
        <taxon>Coelurosauria</taxon>
        <taxon>Aves</taxon>
        <taxon>Neognathae</taxon>
        <taxon>Neoaves</taxon>
        <taxon>Telluraves</taxon>
        <taxon>Australaves</taxon>
        <taxon>Psittaciformes</taxon>
        <taxon>Cacatuidae</taxon>
        <taxon>Probosciger</taxon>
    </lineage>
</organism>
<dbReference type="EMBL" id="VYZH01000004">
    <property type="protein sequence ID" value="NWS37030.1"/>
    <property type="molecule type" value="Genomic_DNA"/>
</dbReference>
<proteinExistence type="predicted"/>
<feature type="non-terminal residue" evidence="1">
    <location>
        <position position="86"/>
    </location>
</feature>